<dbReference type="EMBL" id="GBRH01210403">
    <property type="protein sequence ID" value="JAD87492.1"/>
    <property type="molecule type" value="Transcribed_RNA"/>
</dbReference>
<organism evidence="1">
    <name type="scientific">Arundo donax</name>
    <name type="common">Giant reed</name>
    <name type="synonym">Donax arundinaceus</name>
    <dbReference type="NCBI Taxonomy" id="35708"/>
    <lineage>
        <taxon>Eukaryota</taxon>
        <taxon>Viridiplantae</taxon>
        <taxon>Streptophyta</taxon>
        <taxon>Embryophyta</taxon>
        <taxon>Tracheophyta</taxon>
        <taxon>Spermatophyta</taxon>
        <taxon>Magnoliopsida</taxon>
        <taxon>Liliopsida</taxon>
        <taxon>Poales</taxon>
        <taxon>Poaceae</taxon>
        <taxon>PACMAD clade</taxon>
        <taxon>Arundinoideae</taxon>
        <taxon>Arundineae</taxon>
        <taxon>Arundo</taxon>
    </lineage>
</organism>
<name>A0A0A9DUQ5_ARUDO</name>
<protein>
    <submittedName>
        <fullName evidence="1">Uncharacterized protein</fullName>
    </submittedName>
</protein>
<evidence type="ECO:0000313" key="1">
    <source>
        <dbReference type="EMBL" id="JAD87492.1"/>
    </source>
</evidence>
<accession>A0A0A9DUQ5</accession>
<proteinExistence type="predicted"/>
<dbReference type="AlphaFoldDB" id="A0A0A9DUQ5"/>
<reference evidence="1" key="1">
    <citation type="submission" date="2014-09" db="EMBL/GenBank/DDBJ databases">
        <authorList>
            <person name="Magalhaes I.L.F."/>
            <person name="Oliveira U."/>
            <person name="Santos F.R."/>
            <person name="Vidigal T.H.D.A."/>
            <person name="Brescovit A.D."/>
            <person name="Santos A.J."/>
        </authorList>
    </citation>
    <scope>NUCLEOTIDE SEQUENCE</scope>
    <source>
        <tissue evidence="1">Shoot tissue taken approximately 20 cm above the soil surface</tissue>
    </source>
</reference>
<reference evidence="1" key="2">
    <citation type="journal article" date="2015" name="Data Brief">
        <title>Shoot transcriptome of the giant reed, Arundo donax.</title>
        <authorList>
            <person name="Barrero R.A."/>
            <person name="Guerrero F.D."/>
            <person name="Moolhuijzen P."/>
            <person name="Goolsby J.A."/>
            <person name="Tidwell J."/>
            <person name="Bellgard S.E."/>
            <person name="Bellgard M.I."/>
        </authorList>
    </citation>
    <scope>NUCLEOTIDE SEQUENCE</scope>
    <source>
        <tissue evidence="1">Shoot tissue taken approximately 20 cm above the soil surface</tissue>
    </source>
</reference>
<sequence>MKHFHHLLICRSSVWEVRTVDNFSISKKMFVMHSFPMLFESFLLEFILQ</sequence>